<reference evidence="2" key="2">
    <citation type="submission" date="2015-07" db="EMBL/GenBank/DDBJ databases">
        <authorList>
            <person name="Noorani M."/>
        </authorList>
    </citation>
    <scope>NUCLEOTIDE SEQUENCE</scope>
    <source>
        <strain evidence="2">Yugu1</strain>
    </source>
</reference>
<dbReference type="EMBL" id="CM003536">
    <property type="protein sequence ID" value="RCV43660.1"/>
    <property type="molecule type" value="Genomic_DNA"/>
</dbReference>
<protein>
    <submittedName>
        <fullName evidence="2">Uncharacterized protein</fullName>
    </submittedName>
</protein>
<sequence>MKSKATASIEAKPAGATPMTEQTEAETHVPTMIAAEIASSTAESKVEESGSKRRRVDGVEAESMQRGGFISFRTCGPPVMREAPAWSSPWMARNTTTVTGMRLRRGRGRISNRRNMLRKDIYTGGGGRPTSLLSLAVPVEEKKEAGSGEM</sequence>
<dbReference type="AlphaFoldDB" id="A0A368SPF9"/>
<gene>
    <name evidence="2" type="ORF">SETIT_9G311200v2</name>
</gene>
<evidence type="ECO:0000313" key="2">
    <source>
        <dbReference type="EMBL" id="RCV43660.1"/>
    </source>
</evidence>
<accession>A0A368SPF9</accession>
<feature type="region of interest" description="Disordered" evidence="1">
    <location>
        <begin position="1"/>
        <end position="62"/>
    </location>
</feature>
<organism evidence="2">
    <name type="scientific">Setaria italica</name>
    <name type="common">Foxtail millet</name>
    <name type="synonym">Panicum italicum</name>
    <dbReference type="NCBI Taxonomy" id="4555"/>
    <lineage>
        <taxon>Eukaryota</taxon>
        <taxon>Viridiplantae</taxon>
        <taxon>Streptophyta</taxon>
        <taxon>Embryophyta</taxon>
        <taxon>Tracheophyta</taxon>
        <taxon>Spermatophyta</taxon>
        <taxon>Magnoliopsida</taxon>
        <taxon>Liliopsida</taxon>
        <taxon>Poales</taxon>
        <taxon>Poaceae</taxon>
        <taxon>PACMAD clade</taxon>
        <taxon>Panicoideae</taxon>
        <taxon>Panicodae</taxon>
        <taxon>Paniceae</taxon>
        <taxon>Cenchrinae</taxon>
        <taxon>Setaria</taxon>
    </lineage>
</organism>
<feature type="compositionally biased region" description="Low complexity" evidence="1">
    <location>
        <begin position="33"/>
        <end position="43"/>
    </location>
</feature>
<reference evidence="2" key="1">
    <citation type="journal article" date="2012" name="Nat. Biotechnol.">
        <title>Reference genome sequence of the model plant Setaria.</title>
        <authorList>
            <person name="Bennetzen J.L."/>
            <person name="Schmutz J."/>
            <person name="Wang H."/>
            <person name="Percifield R."/>
            <person name="Hawkins J."/>
            <person name="Pontaroli A.C."/>
            <person name="Estep M."/>
            <person name="Feng L."/>
            <person name="Vaughn J.N."/>
            <person name="Grimwood J."/>
            <person name="Jenkins J."/>
            <person name="Barry K."/>
            <person name="Lindquist E."/>
            <person name="Hellsten U."/>
            <person name="Deshpande S."/>
            <person name="Wang X."/>
            <person name="Wu X."/>
            <person name="Mitros T."/>
            <person name="Triplett J."/>
            <person name="Yang X."/>
            <person name="Ye C.Y."/>
            <person name="Mauro-Herrera M."/>
            <person name="Wang L."/>
            <person name="Li P."/>
            <person name="Sharma M."/>
            <person name="Sharma R."/>
            <person name="Ronald P.C."/>
            <person name="Panaud O."/>
            <person name="Kellogg E.A."/>
            <person name="Brutnell T.P."/>
            <person name="Doust A.N."/>
            <person name="Tuskan G.A."/>
            <person name="Rokhsar D."/>
            <person name="Devos K.M."/>
        </authorList>
    </citation>
    <scope>NUCLEOTIDE SEQUENCE [LARGE SCALE GENOMIC DNA]</scope>
    <source>
        <strain evidence="2">Yugu1</strain>
    </source>
</reference>
<proteinExistence type="predicted"/>
<evidence type="ECO:0000256" key="1">
    <source>
        <dbReference type="SAM" id="MobiDB-lite"/>
    </source>
</evidence>
<name>A0A368SPF9_SETIT</name>